<dbReference type="Gene3D" id="3.90.850.10">
    <property type="entry name" value="Fumarylacetoacetase-like, C-terminal domain"/>
    <property type="match status" value="1"/>
</dbReference>
<dbReference type="InterPro" id="IPR036663">
    <property type="entry name" value="Fumarylacetoacetase_C_sf"/>
</dbReference>
<comment type="caution">
    <text evidence="1">The sequence shown here is derived from an EMBL/GenBank/DDBJ whole genome shotgun (WGS) entry which is preliminary data.</text>
</comment>
<dbReference type="EMBL" id="JBDPGJ010000002">
    <property type="protein sequence ID" value="MEX0405893.1"/>
    <property type="molecule type" value="Genomic_DNA"/>
</dbReference>
<gene>
    <name evidence="1" type="ORF">ABGN05_09495</name>
</gene>
<sequence>MSRERQDALEAFAASLAEAWRTGAKIALPDPRDRPKDRSEAYLVQDRMAALIGAPVIGWKAGATSDGMRRRDGHDDIVPGRAFATCFFVGSDHAIPEELVKGARIEPEFAYRIDEPIPVRRQSWTAAEIAPRVTAHIAIELIGSRYRTDTPQADLTTLTAIADNGNGVGLIIGDVIADPDAVDFHSHPINLSVDGGEPARNSPPDIRCSPLDALVDVANHLSARGIPLEAGTYVTTGSATETVAVIGGTRTVADFGPLGRITLDFSGSPQVKADGRPAG</sequence>
<dbReference type="SUPFAM" id="SSF56529">
    <property type="entry name" value="FAH"/>
    <property type="match status" value="1"/>
</dbReference>
<proteinExistence type="predicted"/>
<reference evidence="1 2" key="1">
    <citation type="submission" date="2024-05" db="EMBL/GenBank/DDBJ databases">
        <authorList>
            <person name="Jiang F."/>
        </authorList>
    </citation>
    <scope>NUCLEOTIDE SEQUENCE [LARGE SCALE GENOMIC DNA]</scope>
    <source>
        <strain evidence="1 2">LZ166</strain>
    </source>
</reference>
<evidence type="ECO:0000313" key="2">
    <source>
        <dbReference type="Proteomes" id="UP001556692"/>
    </source>
</evidence>
<evidence type="ECO:0000313" key="1">
    <source>
        <dbReference type="EMBL" id="MEX0405893.1"/>
    </source>
</evidence>
<dbReference type="Proteomes" id="UP001556692">
    <property type="component" value="Unassembled WGS sequence"/>
</dbReference>
<dbReference type="PANTHER" id="PTHR30143">
    <property type="entry name" value="ACID HYDRATASE"/>
    <property type="match status" value="1"/>
</dbReference>
<accession>A0ABV3SHV2</accession>
<dbReference type="RefSeq" id="WP_367953766.1">
    <property type="nucleotide sequence ID" value="NZ_JBDPGJ010000002.1"/>
</dbReference>
<protein>
    <recommendedName>
        <fullName evidence="3">Hydratase</fullName>
    </recommendedName>
</protein>
<name>A0ABV3SHV2_9HYPH</name>
<dbReference type="PANTHER" id="PTHR30143:SF0">
    <property type="entry name" value="2-KETO-4-PENTENOATE HYDRATASE"/>
    <property type="match status" value="1"/>
</dbReference>
<organism evidence="1 2">
    <name type="scientific">Aquibium pacificus</name>
    <dbReference type="NCBI Taxonomy" id="3153579"/>
    <lineage>
        <taxon>Bacteria</taxon>
        <taxon>Pseudomonadati</taxon>
        <taxon>Pseudomonadota</taxon>
        <taxon>Alphaproteobacteria</taxon>
        <taxon>Hyphomicrobiales</taxon>
        <taxon>Phyllobacteriaceae</taxon>
        <taxon>Aquibium</taxon>
    </lineage>
</organism>
<dbReference type="InterPro" id="IPR050772">
    <property type="entry name" value="Hydratase-Decarb/MhpD_sf"/>
</dbReference>
<keyword evidence="2" id="KW-1185">Reference proteome</keyword>
<evidence type="ECO:0008006" key="3">
    <source>
        <dbReference type="Google" id="ProtNLM"/>
    </source>
</evidence>